<evidence type="ECO:0000256" key="1">
    <source>
        <dbReference type="ARBA" id="ARBA00000085"/>
    </source>
</evidence>
<evidence type="ECO:0000256" key="2">
    <source>
        <dbReference type="ARBA" id="ARBA00004651"/>
    </source>
</evidence>
<evidence type="ECO:0000256" key="5">
    <source>
        <dbReference type="ARBA" id="ARBA00022553"/>
    </source>
</evidence>
<organism evidence="13 14">
    <name type="scientific">Halogeometricum rufum</name>
    <dbReference type="NCBI Taxonomy" id="553469"/>
    <lineage>
        <taxon>Archaea</taxon>
        <taxon>Methanobacteriati</taxon>
        <taxon>Methanobacteriota</taxon>
        <taxon>Stenosarchaea group</taxon>
        <taxon>Halobacteria</taxon>
        <taxon>Halobacteriales</taxon>
        <taxon>Haloferacaceae</taxon>
        <taxon>Halogeometricum</taxon>
    </lineage>
</organism>
<evidence type="ECO:0000259" key="12">
    <source>
        <dbReference type="PROSITE" id="PS50109"/>
    </source>
</evidence>
<comment type="catalytic activity">
    <reaction evidence="1">
        <text>ATP + protein L-histidine = ADP + protein N-phospho-L-histidine.</text>
        <dbReference type="EC" id="2.7.13.3"/>
    </reaction>
</comment>
<dbReference type="Pfam" id="PF02518">
    <property type="entry name" value="HATPase_c"/>
    <property type="match status" value="1"/>
</dbReference>
<keyword evidence="14" id="KW-1185">Reference proteome</keyword>
<evidence type="ECO:0000256" key="11">
    <source>
        <dbReference type="SAM" id="Phobius"/>
    </source>
</evidence>
<feature type="region of interest" description="Disordered" evidence="10">
    <location>
        <begin position="371"/>
        <end position="402"/>
    </location>
</feature>
<dbReference type="CDD" id="cd00082">
    <property type="entry name" value="HisKA"/>
    <property type="match status" value="1"/>
</dbReference>
<sequence>MTFHNAYQMTSLRRWLSDGRWLWALGGGSLLWHASHSVDHATMYDSLPTALFSVLGPSAASLFVLGLGVAVGRRWGPESLRGVGRWALVGAAGLTLVGLLTVAYFRTNGVALPEWVHFVLNATTGGAAGGALVGVYDERASRIAATLRRERQRVGLLNQRLRVLNRVLRHDLRNDMNVIQGYASLLEADDDPEVAGRAETIRRTAEELTSLGERARHLERLLDDEAAETRTDLAAVVERRLDAFEREYPHAQVRVDVPDRAPVGPVPLVGVVVDLLVENAVVHNDREEPMVSVGVRTAEDHVVLRVADDGPGIPESERAVFESGTETPLRHSEGLGLWVVEWAVTEAGGRLDLRDRAVGTVVSVALPRVEPSPAAATDAARDAAPVADRWGPSLQSLRGGPE</sequence>
<dbReference type="Gene3D" id="3.30.565.10">
    <property type="entry name" value="Histidine kinase-like ATPase, C-terminal domain"/>
    <property type="match status" value="1"/>
</dbReference>
<dbReference type="InterPro" id="IPR005467">
    <property type="entry name" value="His_kinase_dom"/>
</dbReference>
<keyword evidence="5" id="KW-0597">Phosphoprotein</keyword>
<evidence type="ECO:0000256" key="9">
    <source>
        <dbReference type="ARBA" id="ARBA00022840"/>
    </source>
</evidence>
<dbReference type="InterPro" id="IPR003661">
    <property type="entry name" value="HisK_dim/P_dom"/>
</dbReference>
<keyword evidence="11" id="KW-1133">Transmembrane helix</keyword>
<dbReference type="EC" id="2.7.13.3" evidence="3"/>
<feature type="compositionally biased region" description="Low complexity" evidence="10">
    <location>
        <begin position="371"/>
        <end position="388"/>
    </location>
</feature>
<dbReference type="Pfam" id="PF00512">
    <property type="entry name" value="HisKA"/>
    <property type="match status" value="1"/>
</dbReference>
<dbReference type="PANTHER" id="PTHR44936:SF10">
    <property type="entry name" value="SENSOR PROTEIN RSTB"/>
    <property type="match status" value="1"/>
</dbReference>
<feature type="transmembrane region" description="Helical" evidence="11">
    <location>
        <begin position="115"/>
        <end position="136"/>
    </location>
</feature>
<dbReference type="SMART" id="SM00387">
    <property type="entry name" value="HATPase_c"/>
    <property type="match status" value="1"/>
</dbReference>
<feature type="domain" description="Histidine kinase" evidence="12">
    <location>
        <begin position="167"/>
        <end position="370"/>
    </location>
</feature>
<dbReference type="EMBL" id="FOYT01000001">
    <property type="protein sequence ID" value="SFR38738.1"/>
    <property type="molecule type" value="Genomic_DNA"/>
</dbReference>
<evidence type="ECO:0000256" key="10">
    <source>
        <dbReference type="SAM" id="MobiDB-lite"/>
    </source>
</evidence>
<keyword evidence="11" id="KW-0812">Transmembrane</keyword>
<keyword evidence="7" id="KW-0547">Nucleotide-binding</keyword>
<reference evidence="14" key="1">
    <citation type="submission" date="2016-10" db="EMBL/GenBank/DDBJ databases">
        <authorList>
            <person name="Varghese N."/>
            <person name="Submissions S."/>
        </authorList>
    </citation>
    <scope>NUCLEOTIDE SEQUENCE [LARGE SCALE GENOMIC DNA]</scope>
    <source>
        <strain evidence="14">CGMCC 1.7736</strain>
    </source>
</reference>
<keyword evidence="4" id="KW-1003">Cell membrane</keyword>
<evidence type="ECO:0000256" key="8">
    <source>
        <dbReference type="ARBA" id="ARBA00022777"/>
    </source>
</evidence>
<evidence type="ECO:0000256" key="7">
    <source>
        <dbReference type="ARBA" id="ARBA00022741"/>
    </source>
</evidence>
<keyword evidence="9" id="KW-0067">ATP-binding</keyword>
<dbReference type="InterPro" id="IPR003594">
    <property type="entry name" value="HATPase_dom"/>
</dbReference>
<dbReference type="STRING" id="553469.SAMN04487947_0771"/>
<evidence type="ECO:0000256" key="3">
    <source>
        <dbReference type="ARBA" id="ARBA00012438"/>
    </source>
</evidence>
<keyword evidence="8 13" id="KW-0418">Kinase</keyword>
<dbReference type="InterPro" id="IPR050980">
    <property type="entry name" value="2C_sensor_his_kinase"/>
</dbReference>
<dbReference type="Gene3D" id="1.10.287.130">
    <property type="match status" value="1"/>
</dbReference>
<feature type="transmembrane region" description="Helical" evidence="11">
    <location>
        <begin position="50"/>
        <end position="71"/>
    </location>
</feature>
<dbReference type="InterPro" id="IPR036890">
    <property type="entry name" value="HATPase_C_sf"/>
</dbReference>
<dbReference type="GO" id="GO:0005524">
    <property type="term" value="F:ATP binding"/>
    <property type="evidence" value="ECO:0007669"/>
    <property type="project" value="UniProtKB-KW"/>
</dbReference>
<comment type="subcellular location">
    <subcellularLocation>
        <location evidence="2">Cell membrane</location>
        <topology evidence="2">Multi-pass membrane protein</topology>
    </subcellularLocation>
</comment>
<evidence type="ECO:0000256" key="4">
    <source>
        <dbReference type="ARBA" id="ARBA00022475"/>
    </source>
</evidence>
<keyword evidence="6" id="KW-0808">Transferase</keyword>
<gene>
    <name evidence="13" type="ORF">SAMN04487947_0771</name>
</gene>
<dbReference type="SUPFAM" id="SSF55874">
    <property type="entry name" value="ATPase domain of HSP90 chaperone/DNA topoisomerase II/histidine kinase"/>
    <property type="match status" value="1"/>
</dbReference>
<dbReference type="Proteomes" id="UP000198531">
    <property type="component" value="Unassembled WGS sequence"/>
</dbReference>
<dbReference type="AlphaFoldDB" id="A0A1I6G980"/>
<dbReference type="SUPFAM" id="SSF47384">
    <property type="entry name" value="Homodimeric domain of signal transducing histidine kinase"/>
    <property type="match status" value="1"/>
</dbReference>
<keyword evidence="11" id="KW-0472">Membrane</keyword>
<name>A0A1I6G980_9EURY</name>
<evidence type="ECO:0000313" key="14">
    <source>
        <dbReference type="Proteomes" id="UP000198531"/>
    </source>
</evidence>
<dbReference type="InterPro" id="IPR036097">
    <property type="entry name" value="HisK_dim/P_sf"/>
</dbReference>
<dbReference type="PANTHER" id="PTHR44936">
    <property type="entry name" value="SENSOR PROTEIN CREC"/>
    <property type="match status" value="1"/>
</dbReference>
<evidence type="ECO:0000313" key="13">
    <source>
        <dbReference type="EMBL" id="SFR38738.1"/>
    </source>
</evidence>
<dbReference type="SMART" id="SM00388">
    <property type="entry name" value="HisKA"/>
    <property type="match status" value="1"/>
</dbReference>
<dbReference type="CDD" id="cd00075">
    <property type="entry name" value="HATPase"/>
    <property type="match status" value="1"/>
</dbReference>
<feature type="transmembrane region" description="Helical" evidence="11">
    <location>
        <begin position="21"/>
        <end position="38"/>
    </location>
</feature>
<evidence type="ECO:0000256" key="6">
    <source>
        <dbReference type="ARBA" id="ARBA00022679"/>
    </source>
</evidence>
<proteinExistence type="predicted"/>
<dbReference type="PROSITE" id="PS50109">
    <property type="entry name" value="HIS_KIN"/>
    <property type="match status" value="1"/>
</dbReference>
<dbReference type="GO" id="GO:0000155">
    <property type="term" value="F:phosphorelay sensor kinase activity"/>
    <property type="evidence" value="ECO:0007669"/>
    <property type="project" value="InterPro"/>
</dbReference>
<dbReference type="GO" id="GO:0005886">
    <property type="term" value="C:plasma membrane"/>
    <property type="evidence" value="ECO:0007669"/>
    <property type="project" value="UniProtKB-SubCell"/>
</dbReference>
<accession>A0A1I6G980</accession>
<feature type="transmembrane region" description="Helical" evidence="11">
    <location>
        <begin position="83"/>
        <end position="103"/>
    </location>
</feature>
<dbReference type="PRINTS" id="PR00344">
    <property type="entry name" value="BCTRLSENSOR"/>
</dbReference>
<protein>
    <recommendedName>
        <fullName evidence="3">histidine kinase</fullName>
        <ecNumber evidence="3">2.7.13.3</ecNumber>
    </recommendedName>
</protein>
<dbReference type="InterPro" id="IPR004358">
    <property type="entry name" value="Sig_transdc_His_kin-like_C"/>
</dbReference>